<keyword evidence="6 18" id="KW-1133">Transmembrane helix</keyword>
<evidence type="ECO:0000256" key="10">
    <source>
        <dbReference type="ARBA" id="ARBA00023136"/>
    </source>
</evidence>
<evidence type="ECO:0000256" key="2">
    <source>
        <dbReference type="ARBA" id="ARBA00022475"/>
    </source>
</evidence>
<keyword evidence="4 18" id="KW-0812">Transmembrane</keyword>
<comment type="similarity">
    <text evidence="1">Belongs to the G-protein coupled receptor 3 family. GABA-B receptor subfamily.</text>
</comment>
<keyword evidence="7" id="KW-0770">Synapse</keyword>
<comment type="subcellular location">
    <subcellularLocation>
        <location evidence="16">Postsynaptic cell membrane</location>
        <topology evidence="16">Multi-pass membrane protein</topology>
    </subcellularLocation>
</comment>
<keyword evidence="20" id="KW-1185">Reference proteome</keyword>
<dbReference type="InterPro" id="IPR028082">
    <property type="entry name" value="Peripla_BP_I"/>
</dbReference>
<evidence type="ECO:0000256" key="13">
    <source>
        <dbReference type="ARBA" id="ARBA00023180"/>
    </source>
</evidence>
<dbReference type="GO" id="GO:0038039">
    <property type="term" value="C:G protein-coupled receptor heterodimeric complex"/>
    <property type="evidence" value="ECO:0007669"/>
    <property type="project" value="UniProtKB-ARBA"/>
</dbReference>
<feature type="transmembrane region" description="Helical" evidence="18">
    <location>
        <begin position="740"/>
        <end position="765"/>
    </location>
</feature>
<dbReference type="FunFam" id="3.40.50.2300:FF:000072">
    <property type="entry name" value="Gamma-aminobutyric acid type B receptor subunit 2"/>
    <property type="match status" value="1"/>
</dbReference>
<keyword evidence="5" id="KW-0732">Signal</keyword>
<feature type="transmembrane region" description="Helical" evidence="18">
    <location>
        <begin position="777"/>
        <end position="796"/>
    </location>
</feature>
<dbReference type="FunFam" id="3.40.50.2300:FF:000055">
    <property type="entry name" value="Gamma-aminobutyric acid type B receptor subunit 1"/>
    <property type="match status" value="1"/>
</dbReference>
<dbReference type="InterPro" id="IPR001828">
    <property type="entry name" value="ANF_lig-bd_rcpt"/>
</dbReference>
<protein>
    <submittedName>
        <fullName evidence="21">Gamma-aminobutyric acid type B receptor subunit 1 isoform X1</fullName>
    </submittedName>
</protein>
<feature type="compositionally biased region" description="Polar residues" evidence="17">
    <location>
        <begin position="16"/>
        <end position="28"/>
    </location>
</feature>
<keyword evidence="9" id="KW-0175">Coiled coil</keyword>
<evidence type="ECO:0000313" key="21">
    <source>
        <dbReference type="RefSeq" id="XP_032126752.1"/>
    </source>
</evidence>
<evidence type="ECO:0000256" key="14">
    <source>
        <dbReference type="ARBA" id="ARBA00023224"/>
    </source>
</evidence>
<keyword evidence="15" id="KW-0628">Postsynaptic cell membrane</keyword>
<evidence type="ECO:0000256" key="5">
    <source>
        <dbReference type="ARBA" id="ARBA00022729"/>
    </source>
</evidence>
<feature type="compositionally biased region" description="Low complexity" evidence="17">
    <location>
        <begin position="161"/>
        <end position="170"/>
    </location>
</feature>
<dbReference type="GO" id="GO:0045211">
    <property type="term" value="C:postsynaptic membrane"/>
    <property type="evidence" value="ECO:0007669"/>
    <property type="project" value="UniProtKB-SubCell"/>
</dbReference>
<feature type="domain" description="G-protein coupled receptors family 3 profile" evidence="19">
    <location>
        <begin position="747"/>
        <end position="1025"/>
    </location>
</feature>
<keyword evidence="12 21" id="KW-0675">Receptor</keyword>
<feature type="transmembrane region" description="Helical" evidence="18">
    <location>
        <begin position="957"/>
        <end position="975"/>
    </location>
</feature>
<dbReference type="PANTHER" id="PTHR10519:SF77">
    <property type="entry name" value="GAMMA-AMINOBUTYRIC ACID TYPE B RECEPTOR SUBUNIT 1"/>
    <property type="match status" value="1"/>
</dbReference>
<feature type="region of interest" description="Disordered" evidence="17">
    <location>
        <begin position="1058"/>
        <end position="1105"/>
    </location>
</feature>
<feature type="transmembrane region" description="Helical" evidence="18">
    <location>
        <begin position="917"/>
        <end position="937"/>
    </location>
</feature>
<dbReference type="SUPFAM" id="SSF53822">
    <property type="entry name" value="Periplasmic binding protein-like I"/>
    <property type="match status" value="1"/>
</dbReference>
<name>A0A6J3HA88_SAPAP</name>
<dbReference type="Proteomes" id="UP000504640">
    <property type="component" value="Unplaced"/>
</dbReference>
<evidence type="ECO:0000256" key="12">
    <source>
        <dbReference type="ARBA" id="ARBA00023170"/>
    </source>
</evidence>
<keyword evidence="3" id="KW-0597">Phosphoprotein</keyword>
<feature type="compositionally biased region" description="Pro residues" evidence="17">
    <location>
        <begin position="34"/>
        <end position="46"/>
    </location>
</feature>
<dbReference type="Gene3D" id="3.40.50.2300">
    <property type="match status" value="2"/>
</dbReference>
<sequence>MPRLPFSGFGLPSPRLPSTTHRSLSTSLPSIPNSFPPKPFPQPPHPQCLTASTPTLTSDLRRQPRFSPVPLASFPSYPRLLRASASRGSLRPPRPPGTPRPLFSSPPVPLSETPPFLVPSFPPGGCLLPPLPAPSSDCRSHLGARFPPRPLPASPAPARTPTPRCRAPPVTSEPPPSPTSPSSSSSPPSVSQSARRVRGGGGGGGSESRGGRRKPTFPASPGPSPPPPHKTRDGGAFPAPPQQPSPGKVSPLSSFRSPTATPAPHAMGPGAPFARVGWPLPLLVMMAAGVAPVWASHSPHLSRPHPRVPPHPSSERRAVYIGALFPMSGGWPGGQACQPAVEMALEDVNSRRDILPDYELKLIHHDSKCDPGQATKYLYELLYNDPIKIILMPGCSSVSTLVAEAARMWNLIVLSYGSSSPALSNRQRFPTFFRTHPSATLHNPTRVKLFEKWGWKKIATIQQTTEVFTSTLDDLEERVKEAGIEITFRQSFFSDPAVPVKNLKRQDARIIVGLFYETEARKVFCEVYKERLFGKKYVWFLIGWYADNWFKIYDPSINCTVDEMTEAVEGHITTEIVMLNPANTRSISNMTSQEFVEKLTKRLKRHPEETGGFQEAPLAYDAIWALALALNKTSGGGGRSGVRLEDFNYNNQTITDQIYRAMNSSSFEGVSGHVVFDASGSRMAWTLIEQLQGGSYKKIGYYDSTKDDLSWSKTDKWIGGSPPADQTLVIKTFRFLSQKLFISVSVLSSLGIVLAVVCLSFNIYNSHVRYIQNSQPNLNNLTAVGCSLALAAVFPLGLDGYHIGRNQFPFVCQARLWLLGLGFSLGYGSMFTKIWWVHTVFTKKEEKKEWRKTLEPWKLYATVGLLVGMDVLTLAIWQIVDPLHRTIETFAKEEPKEDIDVSILPQLEHCSSRKMNTWLGIFYGYKGLLLLLGIFLAYETKSVSTEKINDHRAVGMAIYNVAVLCLITAPVTMILSSQQDAAFAFASLAIVFSSYITLVVLFVPKMRRLITRGEWQSEAQDTMKTGSSTNNNEEEKSRLLEKENRELEKIIAEKEERVSELRHQLQSRQQLRSRRHPPTPPDPSGGLPRGPPEPPDRLSCDGSRVHLLYK</sequence>
<dbReference type="InterPro" id="IPR017978">
    <property type="entry name" value="GPCR_3_C"/>
</dbReference>
<evidence type="ECO:0000256" key="3">
    <source>
        <dbReference type="ARBA" id="ARBA00022553"/>
    </source>
</evidence>
<evidence type="ECO:0000313" key="20">
    <source>
        <dbReference type="Proteomes" id="UP000504640"/>
    </source>
</evidence>
<feature type="compositionally biased region" description="Low complexity" evidence="17">
    <location>
        <begin position="180"/>
        <end position="191"/>
    </location>
</feature>
<keyword evidence="13" id="KW-0325">Glycoprotein</keyword>
<feature type="compositionally biased region" description="Pro residues" evidence="17">
    <location>
        <begin position="1078"/>
        <end position="1093"/>
    </location>
</feature>
<dbReference type="CDD" id="cd15291">
    <property type="entry name" value="7tmC_GABA-B-R1"/>
    <property type="match status" value="1"/>
</dbReference>
<keyword evidence="8" id="KW-0297">G-protein coupled receptor</keyword>
<feature type="compositionally biased region" description="Polar residues" evidence="17">
    <location>
        <begin position="251"/>
        <end position="260"/>
    </location>
</feature>
<evidence type="ECO:0000256" key="8">
    <source>
        <dbReference type="ARBA" id="ARBA00023040"/>
    </source>
</evidence>
<dbReference type="Pfam" id="PF00003">
    <property type="entry name" value="7tm_3"/>
    <property type="match status" value="1"/>
</dbReference>
<evidence type="ECO:0000256" key="9">
    <source>
        <dbReference type="ARBA" id="ARBA00023054"/>
    </source>
</evidence>
<feature type="compositionally biased region" description="Polar residues" evidence="17">
    <location>
        <begin position="49"/>
        <end position="58"/>
    </location>
</feature>
<evidence type="ECO:0000256" key="17">
    <source>
        <dbReference type="SAM" id="MobiDB-lite"/>
    </source>
</evidence>
<keyword evidence="2" id="KW-1003">Cell membrane</keyword>
<organism evidence="20 21">
    <name type="scientific">Sapajus apella</name>
    <name type="common">Brown-capped capuchin</name>
    <name type="synonym">Cebus apella</name>
    <dbReference type="NCBI Taxonomy" id="9515"/>
    <lineage>
        <taxon>Eukaryota</taxon>
        <taxon>Metazoa</taxon>
        <taxon>Chordata</taxon>
        <taxon>Craniata</taxon>
        <taxon>Vertebrata</taxon>
        <taxon>Euteleostomi</taxon>
        <taxon>Mammalia</taxon>
        <taxon>Eutheria</taxon>
        <taxon>Euarchontoglires</taxon>
        <taxon>Primates</taxon>
        <taxon>Haplorrhini</taxon>
        <taxon>Platyrrhini</taxon>
        <taxon>Cebidae</taxon>
        <taxon>Cebinae</taxon>
        <taxon>Sapajus</taxon>
    </lineage>
</organism>
<gene>
    <name evidence="21" type="primary">GABBR1</name>
</gene>
<feature type="transmembrane region" description="Helical" evidence="18">
    <location>
        <begin position="816"/>
        <end position="836"/>
    </location>
</feature>
<evidence type="ECO:0000256" key="6">
    <source>
        <dbReference type="ARBA" id="ARBA00022989"/>
    </source>
</evidence>
<evidence type="ECO:0000256" key="1">
    <source>
        <dbReference type="ARBA" id="ARBA00008991"/>
    </source>
</evidence>
<accession>A0A6J3HA88</accession>
<dbReference type="PROSITE" id="PS50259">
    <property type="entry name" value="G_PROTEIN_RECEP_F3_4"/>
    <property type="match status" value="1"/>
</dbReference>
<dbReference type="PRINTS" id="PR01177">
    <property type="entry name" value="GABAB1RECPTR"/>
</dbReference>
<feature type="region of interest" description="Disordered" evidence="17">
    <location>
        <begin position="85"/>
        <end position="108"/>
    </location>
</feature>
<evidence type="ECO:0000259" key="19">
    <source>
        <dbReference type="PROSITE" id="PS50259"/>
    </source>
</evidence>
<keyword evidence="14" id="KW-0807">Transducer</keyword>
<dbReference type="InterPro" id="IPR002455">
    <property type="entry name" value="GPCR3_GABA-B"/>
</dbReference>
<evidence type="ECO:0000256" key="4">
    <source>
        <dbReference type="ARBA" id="ARBA00022692"/>
    </source>
</evidence>
<dbReference type="InterPro" id="IPR002456">
    <property type="entry name" value="GPCR_3_GABA_rcpt_B1"/>
</dbReference>
<feature type="compositionally biased region" description="Pro residues" evidence="17">
    <location>
        <begin position="92"/>
        <end position="108"/>
    </location>
</feature>
<feature type="transmembrane region" description="Helical" evidence="18">
    <location>
        <begin position="857"/>
        <end position="880"/>
    </location>
</feature>
<feature type="compositionally biased region" description="Pro residues" evidence="17">
    <location>
        <begin position="147"/>
        <end position="160"/>
    </location>
</feature>
<feature type="compositionally biased region" description="Pro residues" evidence="17">
    <location>
        <begin position="218"/>
        <end position="228"/>
    </location>
</feature>
<evidence type="ECO:0000256" key="18">
    <source>
        <dbReference type="SAM" id="Phobius"/>
    </source>
</evidence>
<feature type="region of interest" description="Disordered" evidence="17">
    <location>
        <begin position="1"/>
        <end position="71"/>
    </location>
</feature>
<feature type="region of interest" description="Disordered" evidence="17">
    <location>
        <begin position="1016"/>
        <end position="1041"/>
    </location>
</feature>
<reference evidence="21" key="1">
    <citation type="submission" date="2025-08" db="UniProtKB">
        <authorList>
            <consortium name="RefSeq"/>
        </authorList>
    </citation>
    <scope>IDENTIFICATION</scope>
    <source>
        <tissue evidence="21">Blood</tissue>
    </source>
</reference>
<dbReference type="Pfam" id="PF01094">
    <property type="entry name" value="ANF_receptor"/>
    <property type="match status" value="1"/>
</dbReference>
<dbReference type="PANTHER" id="PTHR10519">
    <property type="entry name" value="GABA-B RECEPTOR"/>
    <property type="match status" value="1"/>
</dbReference>
<evidence type="ECO:0000256" key="16">
    <source>
        <dbReference type="ARBA" id="ARBA00034104"/>
    </source>
</evidence>
<evidence type="ECO:0000256" key="7">
    <source>
        <dbReference type="ARBA" id="ARBA00023018"/>
    </source>
</evidence>
<keyword evidence="10 18" id="KW-0472">Membrane</keyword>
<dbReference type="GO" id="GO:0004965">
    <property type="term" value="F:G protein-coupled GABA receptor activity"/>
    <property type="evidence" value="ECO:0007669"/>
    <property type="project" value="InterPro"/>
</dbReference>
<feature type="transmembrane region" description="Helical" evidence="18">
    <location>
        <begin position="981"/>
        <end position="1003"/>
    </location>
</feature>
<dbReference type="RefSeq" id="XP_032126752.1">
    <property type="nucleotide sequence ID" value="XM_032270861.1"/>
</dbReference>
<dbReference type="PRINTS" id="PR01176">
    <property type="entry name" value="GABABRECEPTR"/>
</dbReference>
<dbReference type="CTD" id="2550"/>
<keyword evidence="11" id="KW-1015">Disulfide bond</keyword>
<feature type="compositionally biased region" description="Gly residues" evidence="17">
    <location>
        <begin position="199"/>
        <end position="208"/>
    </location>
</feature>
<dbReference type="CDD" id="cd06366">
    <property type="entry name" value="PBP1_GABAb_receptor"/>
    <property type="match status" value="1"/>
</dbReference>
<feature type="compositionally biased region" description="Polar residues" evidence="17">
    <location>
        <begin position="1017"/>
        <end position="1029"/>
    </location>
</feature>
<evidence type="ECO:0000256" key="11">
    <source>
        <dbReference type="ARBA" id="ARBA00023157"/>
    </source>
</evidence>
<dbReference type="GO" id="GO:0007214">
    <property type="term" value="P:gamma-aminobutyric acid signaling pathway"/>
    <property type="evidence" value="ECO:0007669"/>
    <property type="project" value="TreeGrafter"/>
</dbReference>
<dbReference type="GeneID" id="116544462"/>
<proteinExistence type="inferred from homology"/>
<feature type="region of interest" description="Disordered" evidence="17">
    <location>
        <begin position="136"/>
        <end position="268"/>
    </location>
</feature>
<dbReference type="AlphaFoldDB" id="A0A6J3HA88"/>
<evidence type="ECO:0000256" key="15">
    <source>
        <dbReference type="ARBA" id="ARBA00023257"/>
    </source>
</evidence>